<evidence type="ECO:0000313" key="2">
    <source>
        <dbReference type="Proteomes" id="UP000325577"/>
    </source>
</evidence>
<sequence length="80" mass="9236">MTSDHVDWALFNDSFLYNYRRCWKILLPSDDLSPNINGIHHCLQIHAVVIACRQVMFMLTHSVLTLHQILYGVVLLASLL</sequence>
<protein>
    <submittedName>
        <fullName evidence="1">Uncharacterized protein</fullName>
    </submittedName>
</protein>
<proteinExistence type="predicted"/>
<reference evidence="1 2" key="1">
    <citation type="submission" date="2019-09" db="EMBL/GenBank/DDBJ databases">
        <title>A chromosome-level genome assembly of the Chinese tupelo Nyssa sinensis.</title>
        <authorList>
            <person name="Yang X."/>
            <person name="Kang M."/>
            <person name="Yang Y."/>
            <person name="Xiong H."/>
            <person name="Wang M."/>
            <person name="Zhang Z."/>
            <person name="Wang Z."/>
            <person name="Wu H."/>
            <person name="Ma T."/>
            <person name="Liu J."/>
            <person name="Xi Z."/>
        </authorList>
    </citation>
    <scope>NUCLEOTIDE SEQUENCE [LARGE SCALE GENOMIC DNA]</scope>
    <source>
        <strain evidence="1">J267</strain>
        <tissue evidence="1">Leaf</tissue>
    </source>
</reference>
<evidence type="ECO:0000313" key="1">
    <source>
        <dbReference type="EMBL" id="KAA8523601.1"/>
    </source>
</evidence>
<organism evidence="1 2">
    <name type="scientific">Nyssa sinensis</name>
    <dbReference type="NCBI Taxonomy" id="561372"/>
    <lineage>
        <taxon>Eukaryota</taxon>
        <taxon>Viridiplantae</taxon>
        <taxon>Streptophyta</taxon>
        <taxon>Embryophyta</taxon>
        <taxon>Tracheophyta</taxon>
        <taxon>Spermatophyta</taxon>
        <taxon>Magnoliopsida</taxon>
        <taxon>eudicotyledons</taxon>
        <taxon>Gunneridae</taxon>
        <taxon>Pentapetalae</taxon>
        <taxon>asterids</taxon>
        <taxon>Cornales</taxon>
        <taxon>Nyssaceae</taxon>
        <taxon>Nyssa</taxon>
    </lineage>
</organism>
<dbReference type="EMBL" id="CM018047">
    <property type="protein sequence ID" value="KAA8523601.1"/>
    <property type="molecule type" value="Genomic_DNA"/>
</dbReference>
<accession>A0A5J5A2E7</accession>
<keyword evidence="2" id="KW-1185">Reference proteome</keyword>
<dbReference type="AlphaFoldDB" id="A0A5J5A2E7"/>
<gene>
    <name evidence="1" type="ORF">F0562_010024</name>
</gene>
<dbReference type="Proteomes" id="UP000325577">
    <property type="component" value="Linkage Group LG4"/>
</dbReference>
<name>A0A5J5A2E7_9ASTE</name>